<evidence type="ECO:0000313" key="1">
    <source>
        <dbReference type="EMBL" id="CAA3017652.1"/>
    </source>
</evidence>
<dbReference type="Proteomes" id="UP000594638">
    <property type="component" value="Unassembled WGS sequence"/>
</dbReference>
<dbReference type="Gramene" id="OE9A044619T1">
    <property type="protein sequence ID" value="OE9A044619C1"/>
    <property type="gene ID" value="OE9A044619"/>
</dbReference>
<accession>A0A8S0UL68</accession>
<keyword evidence="2" id="KW-1185">Reference proteome</keyword>
<name>A0A8S0UL68_OLEEU</name>
<dbReference type="AlphaFoldDB" id="A0A8S0UL68"/>
<protein>
    <submittedName>
        <fullName evidence="1">Uncharacterized protein</fullName>
    </submittedName>
</protein>
<reference evidence="1 2" key="1">
    <citation type="submission" date="2019-12" db="EMBL/GenBank/DDBJ databases">
        <authorList>
            <person name="Alioto T."/>
            <person name="Alioto T."/>
            <person name="Gomez Garrido J."/>
        </authorList>
    </citation>
    <scope>NUCLEOTIDE SEQUENCE [LARGE SCALE GENOMIC DNA]</scope>
</reference>
<comment type="caution">
    <text evidence="1">The sequence shown here is derived from an EMBL/GenBank/DDBJ whole genome shotgun (WGS) entry which is preliminary data.</text>
</comment>
<gene>
    <name evidence="1" type="ORF">OLEA9_A044619</name>
</gene>
<proteinExistence type="predicted"/>
<sequence length="135" mass="13643">MVETPWKNQTFMPPPVSPIDGYRLAMMSLGGDCGFVVEEEVVVDLILDSDVEFGIHGAGGGGGGDCGNGNGHHRDLDDVNDVPIIDQFDSNDVLGGASSCGSSSGSGSGRGDFGGVKVGEVGLGGVGWGGVEWGE</sequence>
<evidence type="ECO:0000313" key="2">
    <source>
        <dbReference type="Proteomes" id="UP000594638"/>
    </source>
</evidence>
<organism evidence="1 2">
    <name type="scientific">Olea europaea subsp. europaea</name>
    <dbReference type="NCBI Taxonomy" id="158383"/>
    <lineage>
        <taxon>Eukaryota</taxon>
        <taxon>Viridiplantae</taxon>
        <taxon>Streptophyta</taxon>
        <taxon>Embryophyta</taxon>
        <taxon>Tracheophyta</taxon>
        <taxon>Spermatophyta</taxon>
        <taxon>Magnoliopsida</taxon>
        <taxon>eudicotyledons</taxon>
        <taxon>Gunneridae</taxon>
        <taxon>Pentapetalae</taxon>
        <taxon>asterids</taxon>
        <taxon>lamiids</taxon>
        <taxon>Lamiales</taxon>
        <taxon>Oleaceae</taxon>
        <taxon>Oleeae</taxon>
        <taxon>Olea</taxon>
    </lineage>
</organism>
<dbReference type="EMBL" id="CACTIH010007724">
    <property type="protein sequence ID" value="CAA3017652.1"/>
    <property type="molecule type" value="Genomic_DNA"/>
</dbReference>